<reference evidence="2 3" key="1">
    <citation type="journal article" date="2019" name="Commun. Biol.">
        <title>The bagworm genome reveals a unique fibroin gene that provides high tensile strength.</title>
        <authorList>
            <person name="Kono N."/>
            <person name="Nakamura H."/>
            <person name="Ohtoshi R."/>
            <person name="Tomita M."/>
            <person name="Numata K."/>
            <person name="Arakawa K."/>
        </authorList>
    </citation>
    <scope>NUCLEOTIDE SEQUENCE [LARGE SCALE GENOMIC DNA]</scope>
</reference>
<accession>A0A4C1VVE6</accession>
<evidence type="ECO:0000256" key="1">
    <source>
        <dbReference type="SAM" id="MobiDB-lite"/>
    </source>
</evidence>
<dbReference type="EMBL" id="BGZK01000407">
    <property type="protein sequence ID" value="GBP41874.1"/>
    <property type="molecule type" value="Genomic_DNA"/>
</dbReference>
<dbReference type="OrthoDB" id="69269at2759"/>
<keyword evidence="3" id="KW-1185">Reference proteome</keyword>
<feature type="compositionally biased region" description="Polar residues" evidence="1">
    <location>
        <begin position="219"/>
        <end position="229"/>
    </location>
</feature>
<sequence>MQSTYGGPHHERDSSKVPRCEAFGLITIRNRYERSARSLVGWTLLTPFPDYPFRLRNTKSLNSLRNFTSSSSNAQLVTALSCKFPLSPYQRLDKCAYKLLRMSRAIEKLRFPTLLAGPLLSGAPLTAVVRADGLMRTRRERRNSSRRLARGQPARALASDIIRLIALHSINIGTQSTPLRHAPTGNPISQSNIITSSITIDSSNVSANPHASNTHRNRQNPGHFSPKTSSKIDDDFDVNEYFARLHGTRYVSAPVNILLKEDQNANLESTEETLEEVNLNDSRTSEDTQQSITADIAQNFSQLPQVLPHVASAVFSSFSNYLSSKSREQTPGYVPKVADSFGRQDGFEIKKPESSAYREVDFQKPENGEFSDKPPLVTRKLSDAKPIGAPPCAPPAGKRPQLPCGTQSEWGGYERSIGMSYIGTFRINQRSDRHGWSLSSCMNVSE</sequence>
<gene>
    <name evidence="2" type="ORF">EVAR_86844_1</name>
</gene>
<proteinExistence type="predicted"/>
<evidence type="ECO:0000313" key="3">
    <source>
        <dbReference type="Proteomes" id="UP000299102"/>
    </source>
</evidence>
<protein>
    <submittedName>
        <fullName evidence="2">Uncharacterized protein</fullName>
    </submittedName>
</protein>
<organism evidence="2 3">
    <name type="scientific">Eumeta variegata</name>
    <name type="common">Bagworm moth</name>
    <name type="synonym">Eumeta japonica</name>
    <dbReference type="NCBI Taxonomy" id="151549"/>
    <lineage>
        <taxon>Eukaryota</taxon>
        <taxon>Metazoa</taxon>
        <taxon>Ecdysozoa</taxon>
        <taxon>Arthropoda</taxon>
        <taxon>Hexapoda</taxon>
        <taxon>Insecta</taxon>
        <taxon>Pterygota</taxon>
        <taxon>Neoptera</taxon>
        <taxon>Endopterygota</taxon>
        <taxon>Lepidoptera</taxon>
        <taxon>Glossata</taxon>
        <taxon>Ditrysia</taxon>
        <taxon>Tineoidea</taxon>
        <taxon>Psychidae</taxon>
        <taxon>Oiketicinae</taxon>
        <taxon>Eumeta</taxon>
    </lineage>
</organism>
<comment type="caution">
    <text evidence="2">The sequence shown here is derived from an EMBL/GenBank/DDBJ whole genome shotgun (WGS) entry which is preliminary data.</text>
</comment>
<name>A0A4C1VVE6_EUMVA</name>
<evidence type="ECO:0000313" key="2">
    <source>
        <dbReference type="EMBL" id="GBP41874.1"/>
    </source>
</evidence>
<dbReference type="AlphaFoldDB" id="A0A4C1VVE6"/>
<feature type="region of interest" description="Disordered" evidence="1">
    <location>
        <begin position="203"/>
        <end position="231"/>
    </location>
</feature>
<dbReference type="Proteomes" id="UP000299102">
    <property type="component" value="Unassembled WGS sequence"/>
</dbReference>